<sequence length="58" mass="6367">MGVCRMRVVRRALPRVLGSLGEGGSITLTYQRPDRSKRSLCWSTTDLPGAAESSSTLW</sequence>
<name>A0ABM8R9K2_9BACT</name>
<dbReference type="EMBL" id="CAJNBJ010000005">
    <property type="protein sequence ID" value="CAE6740795.1"/>
    <property type="molecule type" value="Genomic_DNA"/>
</dbReference>
<accession>A0ABM8R9K2</accession>
<organism evidence="1 2">
    <name type="scientific">Nitrospira defluvii</name>
    <dbReference type="NCBI Taxonomy" id="330214"/>
    <lineage>
        <taxon>Bacteria</taxon>
        <taxon>Pseudomonadati</taxon>
        <taxon>Nitrospirota</taxon>
        <taxon>Nitrospiria</taxon>
        <taxon>Nitrospirales</taxon>
        <taxon>Nitrospiraceae</taxon>
        <taxon>Nitrospira</taxon>
    </lineage>
</organism>
<reference evidence="1 2" key="1">
    <citation type="submission" date="2021-02" db="EMBL/GenBank/DDBJ databases">
        <authorList>
            <person name="Han P."/>
        </authorList>
    </citation>
    <scope>NUCLEOTIDE SEQUENCE [LARGE SCALE GENOMIC DNA]</scope>
    <source>
        <strain evidence="1">Candidatus Nitrospira sp. ZN2</strain>
    </source>
</reference>
<keyword evidence="2" id="KW-1185">Reference proteome</keyword>
<comment type="caution">
    <text evidence="1">The sequence shown here is derived from an EMBL/GenBank/DDBJ whole genome shotgun (WGS) entry which is preliminary data.</text>
</comment>
<gene>
    <name evidence="1" type="ORF">NSPZN2_130081</name>
</gene>
<evidence type="ECO:0000313" key="2">
    <source>
        <dbReference type="Proteomes" id="UP000675880"/>
    </source>
</evidence>
<evidence type="ECO:0000313" key="1">
    <source>
        <dbReference type="EMBL" id="CAE6740795.1"/>
    </source>
</evidence>
<proteinExistence type="predicted"/>
<dbReference type="Proteomes" id="UP000675880">
    <property type="component" value="Unassembled WGS sequence"/>
</dbReference>
<protein>
    <submittedName>
        <fullName evidence="1">Uncharacterized protein</fullName>
    </submittedName>
</protein>